<dbReference type="eggNOG" id="COG1487">
    <property type="taxonomic scope" value="Bacteria"/>
</dbReference>
<dbReference type="CDD" id="cd18686">
    <property type="entry name" value="PIN_VapC-like"/>
    <property type="match status" value="1"/>
</dbReference>
<dbReference type="PATRIC" id="fig|1255043.3.peg.3896"/>
<accession>L0E2P9</accession>
<name>L0E2P9_THIND</name>
<dbReference type="KEGG" id="tni:TVNIR_3861"/>
<dbReference type="Proteomes" id="UP000010809">
    <property type="component" value="Chromosome"/>
</dbReference>
<organism evidence="2 3">
    <name type="scientific">Thioalkalivibrio nitratireducens (strain DSM 14787 / UNIQEM 213 / ALEN2)</name>
    <dbReference type="NCBI Taxonomy" id="1255043"/>
    <lineage>
        <taxon>Bacteria</taxon>
        <taxon>Pseudomonadati</taxon>
        <taxon>Pseudomonadota</taxon>
        <taxon>Gammaproteobacteria</taxon>
        <taxon>Chromatiales</taxon>
        <taxon>Ectothiorhodospiraceae</taxon>
        <taxon>Thioalkalivibrio</taxon>
    </lineage>
</organism>
<evidence type="ECO:0000313" key="2">
    <source>
        <dbReference type="EMBL" id="AGA35485.1"/>
    </source>
</evidence>
<evidence type="ECO:0000259" key="1">
    <source>
        <dbReference type="Pfam" id="PF01850"/>
    </source>
</evidence>
<dbReference type="RefSeq" id="WP_015260577.1">
    <property type="nucleotide sequence ID" value="NC_019902.2"/>
</dbReference>
<dbReference type="STRING" id="1255043.TVNIR_3861"/>
<reference evidence="2" key="1">
    <citation type="submission" date="2015-12" db="EMBL/GenBank/DDBJ databases">
        <authorList>
            <person name="Tikhonova T.V."/>
            <person name="Pavlov A.R."/>
            <person name="Beletsky A.V."/>
            <person name="Mardanov A.V."/>
            <person name="Sorokin D.Y."/>
            <person name="Ravin N.V."/>
            <person name="Popov V.O."/>
        </authorList>
    </citation>
    <scope>NUCLEOTIDE SEQUENCE</scope>
    <source>
        <strain evidence="2">DSM 14787</strain>
    </source>
</reference>
<keyword evidence="3" id="KW-1185">Reference proteome</keyword>
<proteinExistence type="predicted"/>
<dbReference type="InterPro" id="IPR002716">
    <property type="entry name" value="PIN_dom"/>
</dbReference>
<dbReference type="EMBL" id="CP003989">
    <property type="protein sequence ID" value="AGA35485.1"/>
    <property type="molecule type" value="Genomic_DNA"/>
</dbReference>
<dbReference type="Pfam" id="PF01850">
    <property type="entry name" value="PIN"/>
    <property type="match status" value="1"/>
</dbReference>
<dbReference type="AlphaFoldDB" id="L0E2P9"/>
<evidence type="ECO:0000313" key="3">
    <source>
        <dbReference type="Proteomes" id="UP000010809"/>
    </source>
</evidence>
<gene>
    <name evidence="2" type="ordered locus">TVNIR_3861</name>
</gene>
<dbReference type="HOGENOM" id="CLU_158031_0_0_6"/>
<dbReference type="InterPro" id="IPR029060">
    <property type="entry name" value="PIN-like_dom_sf"/>
</dbReference>
<dbReference type="Gene3D" id="3.40.50.1010">
    <property type="entry name" value="5'-nuclease"/>
    <property type="match status" value="1"/>
</dbReference>
<sequence length="126" mass="13345">MNVVDSSGWLGCCGDGPNAEAFAEPLAQPEELVVPAISVFEDFKRVLQQRDETAAIQAAALMRQGRVIALDGSLAMAAAKLSVDLSLPMADSIILATAREFGATLWTQDADFEGIEGIQAPTPRAR</sequence>
<protein>
    <submittedName>
        <fullName evidence="2">PIN (PilT N terminus) domain protein</fullName>
    </submittedName>
</protein>
<dbReference type="OrthoDB" id="199285at2"/>
<dbReference type="SUPFAM" id="SSF88723">
    <property type="entry name" value="PIN domain-like"/>
    <property type="match status" value="1"/>
</dbReference>
<feature type="domain" description="PIN" evidence="1">
    <location>
        <begin position="3"/>
        <end position="115"/>
    </location>
</feature>